<dbReference type="SUPFAM" id="SSF54593">
    <property type="entry name" value="Glyoxalase/Bleomycin resistance protein/Dihydroxybiphenyl dioxygenase"/>
    <property type="match status" value="1"/>
</dbReference>
<dbReference type="Proteomes" id="UP000305881">
    <property type="component" value="Chromosome"/>
</dbReference>
<dbReference type="STRING" id="675511.GCA_000341735_00547"/>
<protein>
    <submittedName>
        <fullName evidence="2">VOC family protein</fullName>
    </submittedName>
</protein>
<name>A0A4P9URI9_METBY</name>
<dbReference type="Pfam" id="PF00903">
    <property type="entry name" value="Glyoxalase"/>
    <property type="match status" value="1"/>
</dbReference>
<gene>
    <name evidence="2" type="ORF">EQU24_12450</name>
</gene>
<dbReference type="PANTHER" id="PTHR21366:SF14">
    <property type="entry name" value="GLYOXALASE DOMAIN-CONTAINING PROTEIN 5"/>
    <property type="match status" value="1"/>
</dbReference>
<accession>A0A4P9URI9</accession>
<dbReference type="KEGG" id="mbur:EQU24_12450"/>
<dbReference type="RefSeq" id="WP_017839188.1">
    <property type="nucleotide sequence ID" value="NZ_CP035467.1"/>
</dbReference>
<proteinExistence type="predicted"/>
<dbReference type="InterPro" id="IPR050383">
    <property type="entry name" value="GlyoxalaseI/FosfomycinResist"/>
</dbReference>
<dbReference type="EMBL" id="CP035467">
    <property type="protein sequence ID" value="QCW82961.1"/>
    <property type="molecule type" value="Genomic_DNA"/>
</dbReference>
<sequence length="137" mass="15494">MLQIKNIDHVVIRARNPETMIRFYCDVLACHLEKSSEKIGLYQLRAGASLIDIVSVQGELGRQGGRAPSEEGRNMHHFCLRIDPFDEQEIKRYLVEKSVSYSDIEIHYGAEGYGPSLYIEDPENNVIELKGAANSNL</sequence>
<dbReference type="OrthoDB" id="9812656at2"/>
<feature type="domain" description="VOC" evidence="1">
    <location>
        <begin position="6"/>
        <end position="132"/>
    </location>
</feature>
<dbReference type="Gene3D" id="3.10.180.10">
    <property type="entry name" value="2,3-Dihydroxybiphenyl 1,2-Dioxygenase, domain 1"/>
    <property type="match status" value="1"/>
</dbReference>
<dbReference type="PANTHER" id="PTHR21366">
    <property type="entry name" value="GLYOXALASE FAMILY PROTEIN"/>
    <property type="match status" value="1"/>
</dbReference>
<dbReference type="InterPro" id="IPR004360">
    <property type="entry name" value="Glyas_Fos-R_dOase_dom"/>
</dbReference>
<evidence type="ECO:0000313" key="2">
    <source>
        <dbReference type="EMBL" id="QCW82961.1"/>
    </source>
</evidence>
<dbReference type="InterPro" id="IPR037523">
    <property type="entry name" value="VOC_core"/>
</dbReference>
<evidence type="ECO:0000313" key="3">
    <source>
        <dbReference type="Proteomes" id="UP000305881"/>
    </source>
</evidence>
<dbReference type="AlphaFoldDB" id="A0A4P9URI9"/>
<keyword evidence="3" id="KW-1185">Reference proteome</keyword>
<organism evidence="2 3">
    <name type="scientific">Methylotuvimicrobium buryatense</name>
    <name type="common">Methylomicrobium buryatense</name>
    <dbReference type="NCBI Taxonomy" id="95641"/>
    <lineage>
        <taxon>Bacteria</taxon>
        <taxon>Pseudomonadati</taxon>
        <taxon>Pseudomonadota</taxon>
        <taxon>Gammaproteobacteria</taxon>
        <taxon>Methylococcales</taxon>
        <taxon>Methylococcaceae</taxon>
        <taxon>Methylotuvimicrobium</taxon>
    </lineage>
</organism>
<dbReference type="PROSITE" id="PS51819">
    <property type="entry name" value="VOC"/>
    <property type="match status" value="1"/>
</dbReference>
<reference evidence="3" key="1">
    <citation type="journal article" date="2019" name="J. Bacteriol.">
        <title>A Mutagenic Screen Identifies a TonB-Dependent Receptor Required for the Lanthanide Metal Switch in the Type I Methanotroph 'Methylotuvimicrobium buryatense' 5GB1C.</title>
        <authorList>
            <person name="Groom J.D."/>
            <person name="Ford S.M."/>
            <person name="Pesesky M.W."/>
            <person name="Lidstrom M.E."/>
        </authorList>
    </citation>
    <scope>NUCLEOTIDE SEQUENCE [LARGE SCALE GENOMIC DNA]</scope>
    <source>
        <strain evidence="3">5GB1C</strain>
    </source>
</reference>
<evidence type="ECO:0000259" key="1">
    <source>
        <dbReference type="PROSITE" id="PS51819"/>
    </source>
</evidence>
<dbReference type="InterPro" id="IPR029068">
    <property type="entry name" value="Glyas_Bleomycin-R_OHBP_Dase"/>
</dbReference>